<dbReference type="EMBL" id="CU633438">
    <property type="protein sequence ID" value="CAP59903.1"/>
    <property type="molecule type" value="Genomic_DNA"/>
</dbReference>
<dbReference type="VEuPathDB" id="FungiDB:PODANS_1_2270"/>
<feature type="region of interest" description="Disordered" evidence="1">
    <location>
        <begin position="1"/>
        <end position="126"/>
    </location>
</feature>
<sequence>HPSPPPPFPPPNRQNARLVSSPPRLPPPPNPIPHHLPPLRHRRHHRPATHRAPRPRKPRPPPHSPNGLLRRSSLRPSSNNLVPPPPVPRQVPLLPKPHHPRPRGRRPGPLRPDLHRHLPLLHGRPRRGVRDRKALVFVLARPVGKLPYLAVRPACQLQVCPAPAQGPVCQCHQHRVELLSQFSQQLRGDGGGAAAGGGGQDGVEGLFGETKEKAGRALGMDHKAEYLVTS</sequence>
<organism evidence="2">
    <name type="scientific">Podospora anserina (strain S / ATCC MYA-4624 / DSM 980 / FGSC 10383)</name>
    <name type="common">Pleurage anserina</name>
    <dbReference type="NCBI Taxonomy" id="515849"/>
    <lineage>
        <taxon>Eukaryota</taxon>
        <taxon>Fungi</taxon>
        <taxon>Dikarya</taxon>
        <taxon>Ascomycota</taxon>
        <taxon>Pezizomycotina</taxon>
        <taxon>Sordariomycetes</taxon>
        <taxon>Sordariomycetidae</taxon>
        <taxon>Sordariales</taxon>
        <taxon>Podosporaceae</taxon>
        <taxon>Podospora</taxon>
        <taxon>Podospora anserina</taxon>
    </lineage>
</organism>
<dbReference type="KEGG" id="pan:PODANSg09470"/>
<dbReference type="GeneID" id="6196826"/>
<name>B2A9Z2_PODAN</name>
<gene>
    <name evidence="2" type="ORF">PODANS_1_2270</name>
</gene>
<reference evidence="2" key="2">
    <citation type="submission" date="2008-07" db="EMBL/GenBank/DDBJ databases">
        <authorList>
            <person name="Genoscope - CEA"/>
        </authorList>
    </citation>
    <scope>NUCLEOTIDE SEQUENCE</scope>
    <source>
        <strain evidence="2">S mat+</strain>
    </source>
</reference>
<protein>
    <submittedName>
        <fullName evidence="2">Podospora anserina S mat+ genomic DNA chromosome 1, supercontig 1</fullName>
    </submittedName>
</protein>
<dbReference type="RefSeq" id="XP_001912422.1">
    <property type="nucleotide sequence ID" value="XM_001912387.1"/>
</dbReference>
<feature type="compositionally biased region" description="Basic residues" evidence="1">
    <location>
        <begin position="117"/>
        <end position="126"/>
    </location>
</feature>
<feature type="compositionally biased region" description="Basic residues" evidence="1">
    <location>
        <begin position="37"/>
        <end position="60"/>
    </location>
</feature>
<evidence type="ECO:0000313" key="2">
    <source>
        <dbReference type="EMBL" id="CAP59903.1"/>
    </source>
</evidence>
<evidence type="ECO:0000256" key="1">
    <source>
        <dbReference type="SAM" id="MobiDB-lite"/>
    </source>
</evidence>
<feature type="compositionally biased region" description="Pro residues" evidence="1">
    <location>
        <begin position="23"/>
        <end position="36"/>
    </location>
</feature>
<feature type="compositionally biased region" description="Low complexity" evidence="1">
    <location>
        <begin position="65"/>
        <end position="81"/>
    </location>
</feature>
<dbReference type="HOGENOM" id="CLU_1207327_0_0_1"/>
<feature type="non-terminal residue" evidence="2">
    <location>
        <position position="1"/>
    </location>
</feature>
<feature type="compositionally biased region" description="Basic residues" evidence="1">
    <location>
        <begin position="96"/>
        <end position="108"/>
    </location>
</feature>
<dbReference type="AlphaFoldDB" id="B2A9Z2"/>
<proteinExistence type="predicted"/>
<feature type="compositionally biased region" description="Pro residues" evidence="1">
    <location>
        <begin position="1"/>
        <end position="12"/>
    </location>
</feature>
<accession>B2A9Z2</accession>
<reference evidence="2" key="1">
    <citation type="journal article" date="2008" name="Genome Biol.">
        <title>The genome sequence of the model ascomycete fungus Podospora anserina.</title>
        <authorList>
            <person name="Espagne E."/>
            <person name="Lespinet O."/>
            <person name="Malagnac F."/>
            <person name="Da Silva C."/>
            <person name="Jaillon O."/>
            <person name="Porcel B.M."/>
            <person name="Couloux A."/>
            <person name="Aury J.-M."/>
            <person name="Segurens B."/>
            <person name="Poulain J."/>
            <person name="Anthouard V."/>
            <person name="Grossetete S."/>
            <person name="Khalili H."/>
            <person name="Coppin E."/>
            <person name="Dequard-Chablat M."/>
            <person name="Picard M."/>
            <person name="Contamine V."/>
            <person name="Arnaise S."/>
            <person name="Bourdais A."/>
            <person name="Berteaux-Lecellier V."/>
            <person name="Gautheret D."/>
            <person name="de Vries R.P."/>
            <person name="Battaglia E."/>
            <person name="Coutinho P.M."/>
            <person name="Danchin E.G.J."/>
            <person name="Henrissat B."/>
            <person name="El Khoury R."/>
            <person name="Sainsard-Chanet A."/>
            <person name="Boivin A."/>
            <person name="Pinan-Lucarre B."/>
            <person name="Sellem C.H."/>
            <person name="Debuchy R."/>
            <person name="Wincker P."/>
            <person name="Weissenbach J."/>
            <person name="Silar P."/>
        </authorList>
    </citation>
    <scope>NUCLEOTIDE SEQUENCE [LARGE SCALE GENOMIC DNA]</scope>
    <source>
        <strain evidence="2">S mat+</strain>
    </source>
</reference>